<protein>
    <submittedName>
        <fullName evidence="2">Membrane protein YqjE</fullName>
    </submittedName>
</protein>
<evidence type="ECO:0000313" key="3">
    <source>
        <dbReference type="Proteomes" id="UP001254832"/>
    </source>
</evidence>
<comment type="caution">
    <text evidence="2">The sequence shown here is derived from an EMBL/GenBank/DDBJ whole genome shotgun (WGS) entry which is preliminary data.</text>
</comment>
<name>A0AAP5LRK4_PAEAM</name>
<evidence type="ECO:0000313" key="2">
    <source>
        <dbReference type="EMBL" id="MDR6726770.1"/>
    </source>
</evidence>
<feature type="transmembrane region" description="Helical" evidence="1">
    <location>
        <begin position="31"/>
        <end position="52"/>
    </location>
</feature>
<dbReference type="Proteomes" id="UP001254832">
    <property type="component" value="Unassembled WGS sequence"/>
</dbReference>
<proteinExistence type="predicted"/>
<keyword evidence="1" id="KW-1133">Transmembrane helix</keyword>
<gene>
    <name evidence="2" type="ORF">J2W91_005294</name>
</gene>
<dbReference type="RefSeq" id="WP_310145302.1">
    <property type="nucleotide sequence ID" value="NZ_JAVDTR010000020.1"/>
</dbReference>
<sequence>MVLSILAVVIGIIIGWIDLPALFRNKQWKEAAVYSVLLLAGITFSVIAVNLWEFPSPLKLVVWIYEPINQFLARITGT</sequence>
<keyword evidence="1" id="KW-0812">Transmembrane</keyword>
<evidence type="ECO:0000256" key="1">
    <source>
        <dbReference type="SAM" id="Phobius"/>
    </source>
</evidence>
<keyword evidence="1" id="KW-0472">Membrane</keyword>
<dbReference type="EMBL" id="JAVDTR010000020">
    <property type="protein sequence ID" value="MDR6726770.1"/>
    <property type="molecule type" value="Genomic_DNA"/>
</dbReference>
<feature type="transmembrane region" description="Helical" evidence="1">
    <location>
        <begin position="6"/>
        <end position="24"/>
    </location>
</feature>
<organism evidence="2 3">
    <name type="scientific">Paenibacillus amylolyticus</name>
    <dbReference type="NCBI Taxonomy" id="1451"/>
    <lineage>
        <taxon>Bacteria</taxon>
        <taxon>Bacillati</taxon>
        <taxon>Bacillota</taxon>
        <taxon>Bacilli</taxon>
        <taxon>Bacillales</taxon>
        <taxon>Paenibacillaceae</taxon>
        <taxon>Paenibacillus</taxon>
    </lineage>
</organism>
<reference evidence="2" key="1">
    <citation type="submission" date="2023-07" db="EMBL/GenBank/DDBJ databases">
        <title>Sorghum-associated microbial communities from plants grown in Nebraska, USA.</title>
        <authorList>
            <person name="Schachtman D."/>
        </authorList>
    </citation>
    <scope>NUCLEOTIDE SEQUENCE</scope>
    <source>
        <strain evidence="2">BE80</strain>
    </source>
</reference>
<dbReference type="AlphaFoldDB" id="A0AAP5LRK4"/>
<accession>A0AAP5LRK4</accession>